<comment type="cofactor">
    <cofactor evidence="10">
        <name>Zn(2+)</name>
        <dbReference type="ChEBI" id="CHEBI:29105"/>
    </cofactor>
    <text evidence="10">Binds 1 zinc ion per subunit.</text>
</comment>
<dbReference type="GO" id="GO:0046872">
    <property type="term" value="F:metal ion binding"/>
    <property type="evidence" value="ECO:0007669"/>
    <property type="project" value="UniProtKB-KW"/>
</dbReference>
<keyword evidence="4" id="KW-0479">Metal-binding</keyword>
<dbReference type="PANTHER" id="PTHR43221:SF2">
    <property type="entry name" value="PROTEASE HTPX HOMOLOG"/>
    <property type="match status" value="1"/>
</dbReference>
<dbReference type="GO" id="GO:0006508">
    <property type="term" value="P:proteolysis"/>
    <property type="evidence" value="ECO:0007669"/>
    <property type="project" value="UniProtKB-KW"/>
</dbReference>
<dbReference type="Gene3D" id="3.30.2010.10">
    <property type="entry name" value="Metalloproteases ('zincins'), catalytic domain"/>
    <property type="match status" value="1"/>
</dbReference>
<dbReference type="Proteomes" id="UP000471521">
    <property type="component" value="Unassembled WGS sequence"/>
</dbReference>
<gene>
    <name evidence="13" type="ORF">GRX66_10265</name>
</gene>
<evidence type="ECO:0000256" key="8">
    <source>
        <dbReference type="ARBA" id="ARBA00023049"/>
    </source>
</evidence>
<feature type="transmembrane region" description="Helical" evidence="11">
    <location>
        <begin position="78"/>
        <end position="100"/>
    </location>
</feature>
<comment type="similarity">
    <text evidence="10">Belongs to the peptidase M48 family.</text>
</comment>
<feature type="transmembrane region" description="Helical" evidence="11">
    <location>
        <begin position="50"/>
        <end position="72"/>
    </location>
</feature>
<evidence type="ECO:0000256" key="5">
    <source>
        <dbReference type="ARBA" id="ARBA00022801"/>
    </source>
</evidence>
<evidence type="ECO:0000256" key="3">
    <source>
        <dbReference type="ARBA" id="ARBA00022692"/>
    </source>
</evidence>
<dbReference type="OrthoDB" id="384980at2157"/>
<evidence type="ECO:0000256" key="6">
    <source>
        <dbReference type="ARBA" id="ARBA00022833"/>
    </source>
</evidence>
<evidence type="ECO:0000313" key="13">
    <source>
        <dbReference type="EMBL" id="MXR20967.1"/>
    </source>
</evidence>
<evidence type="ECO:0000259" key="12">
    <source>
        <dbReference type="Pfam" id="PF01435"/>
    </source>
</evidence>
<protein>
    <submittedName>
        <fullName evidence="13">M48 family metalloprotease</fullName>
    </submittedName>
</protein>
<sequence>MNEVRTLAVVVVFVVGLTALVQWLLDAPVFERGAASWLPASGEDAPERTVVRVVLAGLIPTASLAVAAVLVFTAPFDVWVWGVVGLLAVTVTLSPVLAVFHHDVRPPTPAEGARLGGGQVALDCEVFVVTDARDGTVNGYAIGGPFRDIVGVSEFALDTLPPAQVAALLAHEACHHRERHVLVRGAVSVIVFGVGAAVTTTLFDALGPLATVALVSTVVVERVVGYHVMRSLEFRADAAAARQTSTDAVTALLANLNDTAGGGQAPVPAALRVFSTHPSYAARIARLRG</sequence>
<dbReference type="PANTHER" id="PTHR43221">
    <property type="entry name" value="PROTEASE HTPX"/>
    <property type="match status" value="1"/>
</dbReference>
<evidence type="ECO:0000256" key="2">
    <source>
        <dbReference type="ARBA" id="ARBA00022670"/>
    </source>
</evidence>
<organism evidence="13 14">
    <name type="scientific">Halobacterium bonnevillei</name>
    <dbReference type="NCBI Taxonomy" id="2692200"/>
    <lineage>
        <taxon>Archaea</taxon>
        <taxon>Methanobacteriati</taxon>
        <taxon>Methanobacteriota</taxon>
        <taxon>Stenosarchaea group</taxon>
        <taxon>Halobacteria</taxon>
        <taxon>Halobacteriales</taxon>
        <taxon>Halobacteriaceae</taxon>
        <taxon>Halobacterium</taxon>
    </lineage>
</organism>
<evidence type="ECO:0000256" key="10">
    <source>
        <dbReference type="RuleBase" id="RU003983"/>
    </source>
</evidence>
<keyword evidence="2 10" id="KW-0645">Protease</keyword>
<evidence type="ECO:0000256" key="9">
    <source>
        <dbReference type="ARBA" id="ARBA00023136"/>
    </source>
</evidence>
<dbReference type="Pfam" id="PF01435">
    <property type="entry name" value="Peptidase_M48"/>
    <property type="match status" value="1"/>
</dbReference>
<feature type="domain" description="Peptidase M48" evidence="12">
    <location>
        <begin position="130"/>
        <end position="288"/>
    </location>
</feature>
<evidence type="ECO:0000256" key="11">
    <source>
        <dbReference type="SAM" id="Phobius"/>
    </source>
</evidence>
<evidence type="ECO:0000256" key="4">
    <source>
        <dbReference type="ARBA" id="ARBA00022723"/>
    </source>
</evidence>
<keyword evidence="7 11" id="KW-1133">Transmembrane helix</keyword>
<comment type="caution">
    <text evidence="13">The sequence shown here is derived from an EMBL/GenBank/DDBJ whole genome shotgun (WGS) entry which is preliminary data.</text>
</comment>
<evidence type="ECO:0000256" key="7">
    <source>
        <dbReference type="ARBA" id="ARBA00022989"/>
    </source>
</evidence>
<dbReference type="RefSeq" id="WP_159526473.1">
    <property type="nucleotide sequence ID" value="NZ_WUUU01000074.1"/>
</dbReference>
<keyword evidence="6 10" id="KW-0862">Zinc</keyword>
<reference evidence="13 14" key="1">
    <citation type="submission" date="2019-12" db="EMBL/GenBank/DDBJ databases">
        <title>Isolation and characterization of three novel carbon monoxide-oxidizing members of Halobacteria from salione crusts and soils.</title>
        <authorList>
            <person name="Myers M.R."/>
            <person name="King G.M."/>
        </authorList>
    </citation>
    <scope>NUCLEOTIDE SEQUENCE [LARGE SCALE GENOMIC DNA]</scope>
    <source>
        <strain evidence="13 14">PCN9</strain>
    </source>
</reference>
<keyword evidence="14" id="KW-1185">Reference proteome</keyword>
<proteinExistence type="inferred from homology"/>
<dbReference type="InterPro" id="IPR050083">
    <property type="entry name" value="HtpX_protease"/>
</dbReference>
<keyword evidence="9 11" id="KW-0472">Membrane</keyword>
<dbReference type="AlphaFoldDB" id="A0A6B0SIL3"/>
<keyword evidence="5 10" id="KW-0378">Hydrolase</keyword>
<dbReference type="EMBL" id="WUUU01000074">
    <property type="protein sequence ID" value="MXR20967.1"/>
    <property type="molecule type" value="Genomic_DNA"/>
</dbReference>
<accession>A0A6B0SIL3</accession>
<dbReference type="InterPro" id="IPR001915">
    <property type="entry name" value="Peptidase_M48"/>
</dbReference>
<keyword evidence="8 10" id="KW-0482">Metalloprotease</keyword>
<evidence type="ECO:0000313" key="14">
    <source>
        <dbReference type="Proteomes" id="UP000471521"/>
    </source>
</evidence>
<keyword evidence="3 11" id="KW-0812">Transmembrane</keyword>
<dbReference type="GO" id="GO:0004222">
    <property type="term" value="F:metalloendopeptidase activity"/>
    <property type="evidence" value="ECO:0007669"/>
    <property type="project" value="InterPro"/>
</dbReference>
<keyword evidence="1" id="KW-1003">Cell membrane</keyword>
<feature type="transmembrane region" description="Helical" evidence="11">
    <location>
        <begin position="6"/>
        <end position="29"/>
    </location>
</feature>
<name>A0A6B0SIL3_9EURY</name>
<evidence type="ECO:0000256" key="1">
    <source>
        <dbReference type="ARBA" id="ARBA00022475"/>
    </source>
</evidence>